<dbReference type="EMBL" id="BHZC01000001">
    <property type="protein sequence ID" value="GCD35352.1"/>
    <property type="molecule type" value="Genomic_DNA"/>
</dbReference>
<evidence type="ECO:0000313" key="3">
    <source>
        <dbReference type="Proteomes" id="UP000287830"/>
    </source>
</evidence>
<evidence type="ECO:0000313" key="2">
    <source>
        <dbReference type="EMBL" id="GCD35352.1"/>
    </source>
</evidence>
<comment type="caution">
    <text evidence="2">The sequence shown here is derived from an EMBL/GenBank/DDBJ whole genome shotgun (WGS) entry which is preliminary data.</text>
</comment>
<feature type="compositionally biased region" description="Low complexity" evidence="1">
    <location>
        <begin position="441"/>
        <end position="453"/>
    </location>
</feature>
<name>A0A7U9KTZ8_9ACTN</name>
<dbReference type="GeneID" id="95622032"/>
<dbReference type="OrthoDB" id="3872984at2"/>
<proteinExistence type="predicted"/>
<feature type="region of interest" description="Disordered" evidence="1">
    <location>
        <begin position="354"/>
        <end position="384"/>
    </location>
</feature>
<feature type="compositionally biased region" description="Basic and acidic residues" evidence="1">
    <location>
        <begin position="455"/>
        <end position="469"/>
    </location>
</feature>
<reference evidence="2 3" key="1">
    <citation type="submission" date="2018-11" db="EMBL/GenBank/DDBJ databases">
        <title>Whole genome sequence of Streptomyces chrestomyceticus NBRC 13444(T).</title>
        <authorList>
            <person name="Komaki H."/>
            <person name="Tamura T."/>
        </authorList>
    </citation>
    <scope>NUCLEOTIDE SEQUENCE [LARGE SCALE GENOMIC DNA]</scope>
    <source>
        <strain evidence="2 3">NBRC 13444</strain>
    </source>
</reference>
<accession>A0A7U9KTZ8</accession>
<sequence>MAGGPMDAEGNKAYAKQIDEKHRKESLKQFDNYKPIPVSDSDFHHHGIDALRAMIENADPDALETSGDHWRASADRLGGQDGHGGIRKAFMDAVDHASAHWQGKAADAFRREAAEVLKKIDRTYGHARNVESMLIGTRSSGPEAGVAHNLRQAKKTMAGIKDPGKVESAFNSSGDDSQFHKDMANPKMDAKMALEANRDKLSLSKERQVEAVIVMEQLANHYRLQEVKVSGPPKGDPPGGRGDWPSEPGVYPQAPPVDMPVVGGTRPKPTSVTPHGPKGGSGYNGLGGGVNIQPSNGPVRTGLDSLQGGTVAPVGPGLTGGGVNPPAGGTGGGSGGGGSTGGFIAPLPYGKTGGAGGGGSRAVPGGRGGVLGGSRSGGAGAGRTGIPGGIGGGAGAVGSGAGRGVVGRGGAQARKPGGVVGAPGSLGAGAKQGGAGLHRSAGGSQAMGGAAAHGRPKDKEKTKKERPDYLVEDEETWTPQRNVSPRVIE</sequence>
<feature type="compositionally biased region" description="Gly residues" evidence="1">
    <location>
        <begin position="418"/>
        <end position="436"/>
    </location>
</feature>
<dbReference type="Proteomes" id="UP000287830">
    <property type="component" value="Unassembled WGS sequence"/>
</dbReference>
<evidence type="ECO:0000256" key="1">
    <source>
        <dbReference type="SAM" id="MobiDB-lite"/>
    </source>
</evidence>
<feature type="compositionally biased region" description="Gly residues" evidence="1">
    <location>
        <begin position="317"/>
        <end position="339"/>
    </location>
</feature>
<dbReference type="AlphaFoldDB" id="A0A7U9KTZ8"/>
<gene>
    <name evidence="2" type="ORF">OEIGOIKO_03095</name>
</gene>
<feature type="compositionally biased region" description="Gly residues" evidence="1">
    <location>
        <begin position="277"/>
        <end position="290"/>
    </location>
</feature>
<protein>
    <recommendedName>
        <fullName evidence="4">PPE family domain-containing protein</fullName>
    </recommendedName>
</protein>
<dbReference type="RefSeq" id="WP_125045307.1">
    <property type="nucleotide sequence ID" value="NZ_BHZC01000001.1"/>
</dbReference>
<feature type="region of interest" description="Disordered" evidence="1">
    <location>
        <begin position="225"/>
        <end position="339"/>
    </location>
</feature>
<evidence type="ECO:0008006" key="4">
    <source>
        <dbReference type="Google" id="ProtNLM"/>
    </source>
</evidence>
<feature type="region of interest" description="Disordered" evidence="1">
    <location>
        <begin position="406"/>
        <end position="489"/>
    </location>
</feature>
<organism evidence="2 3">
    <name type="scientific">Streptomyces chrestomyceticus JCM 4735</name>
    <dbReference type="NCBI Taxonomy" id="1306181"/>
    <lineage>
        <taxon>Bacteria</taxon>
        <taxon>Bacillati</taxon>
        <taxon>Actinomycetota</taxon>
        <taxon>Actinomycetes</taxon>
        <taxon>Kitasatosporales</taxon>
        <taxon>Streptomycetaceae</taxon>
        <taxon>Streptomyces</taxon>
    </lineage>
</organism>